<organism evidence="1 2">
    <name type="scientific">Oceanobacillus profundus</name>
    <dbReference type="NCBI Taxonomy" id="372463"/>
    <lineage>
        <taxon>Bacteria</taxon>
        <taxon>Bacillati</taxon>
        <taxon>Bacillota</taxon>
        <taxon>Bacilli</taxon>
        <taxon>Bacillales</taxon>
        <taxon>Bacillaceae</taxon>
        <taxon>Oceanobacillus</taxon>
    </lineage>
</organism>
<dbReference type="Proteomes" id="UP000285456">
    <property type="component" value="Unassembled WGS sequence"/>
</dbReference>
<accession>A0A417YGG4</accession>
<proteinExistence type="predicted"/>
<reference evidence="1 2" key="1">
    <citation type="journal article" date="2007" name="Int. J. Syst. Evol. Microbiol.">
        <title>Oceanobacillus profundus sp. nov., isolated from a deep-sea sediment core.</title>
        <authorList>
            <person name="Kim Y.G."/>
            <person name="Choi D.H."/>
            <person name="Hyun S."/>
            <person name="Cho B.C."/>
        </authorList>
    </citation>
    <scope>NUCLEOTIDE SEQUENCE [LARGE SCALE GENOMIC DNA]</scope>
    <source>
        <strain evidence="1 2">DSM 18246</strain>
    </source>
</reference>
<sequence length="91" mass="10358">MLSITHTTGASSEKVLYFANELFKMIQEIEYHSSSNDTQRLIQELKQEISLTPSLASEIKKELQNIYLFKLSEVANDISMGSRTNEVANLF</sequence>
<comment type="caution">
    <text evidence="1">The sequence shown here is derived from an EMBL/GenBank/DDBJ whole genome shotgun (WGS) entry which is preliminary data.</text>
</comment>
<dbReference type="EMBL" id="QWEH01000007">
    <property type="protein sequence ID" value="RHW31910.1"/>
    <property type="molecule type" value="Genomic_DNA"/>
</dbReference>
<dbReference type="RefSeq" id="WP_118889468.1">
    <property type="nucleotide sequence ID" value="NZ_PHUT01000007.1"/>
</dbReference>
<name>A0A417YGG4_9BACI</name>
<gene>
    <name evidence="1" type="ORF">D1B32_11770</name>
</gene>
<evidence type="ECO:0000313" key="2">
    <source>
        <dbReference type="Proteomes" id="UP000285456"/>
    </source>
</evidence>
<evidence type="ECO:0000313" key="1">
    <source>
        <dbReference type="EMBL" id="RHW31910.1"/>
    </source>
</evidence>
<dbReference type="AlphaFoldDB" id="A0A417YGG4"/>
<protein>
    <submittedName>
        <fullName evidence="1">Uncharacterized protein</fullName>
    </submittedName>
</protein>
<keyword evidence="2" id="KW-1185">Reference proteome</keyword>